<protein>
    <submittedName>
        <fullName evidence="2">Class I SAM-dependent methyltransferase</fullName>
    </submittedName>
</protein>
<sequence length="188" mass="21505">MQERQNNRRLYFQELATTSRKYYLPYIQAHKAIKAGMNILEVGCGDGGNLLPFAEMGCCTVGVDIAEIRINDATRFFREAGAKGIFVTCDIIKFNHSENSFDIIICHDVLEHISDKEQFLAGLKRFLSKDGIIFFSFPAWQTPFGGHQQICRSWLASHSPFIHLLPKLLYVGFLRLCNEKQETIKELL</sequence>
<evidence type="ECO:0000259" key="1">
    <source>
        <dbReference type="Pfam" id="PF13847"/>
    </source>
</evidence>
<dbReference type="Proteomes" id="UP000310532">
    <property type="component" value="Unassembled WGS sequence"/>
</dbReference>
<dbReference type="PANTHER" id="PTHR43861">
    <property type="entry name" value="TRANS-ACONITATE 2-METHYLTRANSFERASE-RELATED"/>
    <property type="match status" value="1"/>
</dbReference>
<evidence type="ECO:0000313" key="3">
    <source>
        <dbReference type="Proteomes" id="UP000310532"/>
    </source>
</evidence>
<dbReference type="InterPro" id="IPR029063">
    <property type="entry name" value="SAM-dependent_MTases_sf"/>
</dbReference>
<dbReference type="Pfam" id="PF13847">
    <property type="entry name" value="Methyltransf_31"/>
    <property type="match status" value="1"/>
</dbReference>
<proteinExistence type="predicted"/>
<keyword evidence="2" id="KW-0808">Transferase</keyword>
<dbReference type="CDD" id="cd02440">
    <property type="entry name" value="AdoMet_MTases"/>
    <property type="match status" value="1"/>
</dbReference>
<organism evidence="2 3">
    <name type="scientific">Bacteroides muris</name>
    <name type="common">ex Afrizal et al. 2022</name>
    <dbReference type="NCBI Taxonomy" id="2516960"/>
    <lineage>
        <taxon>Bacteria</taxon>
        <taxon>Pseudomonadati</taxon>
        <taxon>Bacteroidota</taxon>
        <taxon>Bacteroidia</taxon>
        <taxon>Bacteroidales</taxon>
        <taxon>Bacteroidaceae</taxon>
        <taxon>Bacteroides</taxon>
    </lineage>
</organism>
<name>A0A4V3R9C6_9BACE</name>
<dbReference type="InterPro" id="IPR025714">
    <property type="entry name" value="Methyltranfer_dom"/>
</dbReference>
<gene>
    <name evidence="2" type="ORF">E5355_19120</name>
</gene>
<accession>A0A4V3R9C6</accession>
<comment type="caution">
    <text evidence="2">The sequence shown here is derived from an EMBL/GenBank/DDBJ whole genome shotgun (WGS) entry which is preliminary data.</text>
</comment>
<dbReference type="Gene3D" id="3.40.50.150">
    <property type="entry name" value="Vaccinia Virus protein VP39"/>
    <property type="match status" value="1"/>
</dbReference>
<dbReference type="SUPFAM" id="SSF53335">
    <property type="entry name" value="S-adenosyl-L-methionine-dependent methyltransferases"/>
    <property type="match status" value="1"/>
</dbReference>
<keyword evidence="3" id="KW-1185">Reference proteome</keyword>
<keyword evidence="2" id="KW-0489">Methyltransferase</keyword>
<reference evidence="2 3" key="1">
    <citation type="submission" date="2019-04" db="EMBL/GenBank/DDBJ databases">
        <title>Microbes associate with the intestines of laboratory mice.</title>
        <authorList>
            <person name="Navarre W."/>
            <person name="Wong E."/>
            <person name="Huang K."/>
            <person name="Tropini C."/>
            <person name="Ng K."/>
            <person name="Yu B."/>
        </authorList>
    </citation>
    <scope>NUCLEOTIDE SEQUENCE [LARGE SCALE GENOMIC DNA]</scope>
    <source>
        <strain evidence="2 3">NM69_E16B</strain>
    </source>
</reference>
<feature type="domain" description="Methyltransferase" evidence="1">
    <location>
        <begin position="33"/>
        <end position="139"/>
    </location>
</feature>
<dbReference type="AlphaFoldDB" id="A0A4V3R9C6"/>
<dbReference type="EMBL" id="SRYZ01000122">
    <property type="protein sequence ID" value="TGX96559.1"/>
    <property type="molecule type" value="Genomic_DNA"/>
</dbReference>
<dbReference type="GO" id="GO:0032259">
    <property type="term" value="P:methylation"/>
    <property type="evidence" value="ECO:0007669"/>
    <property type="project" value="UniProtKB-KW"/>
</dbReference>
<feature type="non-terminal residue" evidence="2">
    <location>
        <position position="188"/>
    </location>
</feature>
<evidence type="ECO:0000313" key="2">
    <source>
        <dbReference type="EMBL" id="TGX96559.1"/>
    </source>
</evidence>
<dbReference type="GO" id="GO:0008757">
    <property type="term" value="F:S-adenosylmethionine-dependent methyltransferase activity"/>
    <property type="evidence" value="ECO:0007669"/>
    <property type="project" value="InterPro"/>
</dbReference>